<comment type="subunit">
    <text evidence="4">Homomultimer.</text>
</comment>
<evidence type="ECO:0000313" key="13">
    <source>
        <dbReference type="EMBL" id="CAI5383907.1"/>
    </source>
</evidence>
<evidence type="ECO:0000256" key="2">
    <source>
        <dbReference type="ARBA" id="ARBA00004328"/>
    </source>
</evidence>
<evidence type="ECO:0000256" key="5">
    <source>
        <dbReference type="ARBA" id="ARBA00018091"/>
    </source>
</evidence>
<comment type="similarity">
    <text evidence="3">Belongs to the icosahedral plant coat protein family.</text>
</comment>
<dbReference type="PRINTS" id="PR00233">
    <property type="entry name" value="ICOSAHEDRAL"/>
</dbReference>
<feature type="region of interest" description="Disordered" evidence="11">
    <location>
        <begin position="56"/>
        <end position="77"/>
    </location>
</feature>
<reference evidence="13" key="1">
    <citation type="submission" date="2022-11" db="EMBL/GenBank/DDBJ databases">
        <authorList>
            <person name="Mifsud CO J."/>
            <person name="Holmes C E."/>
            <person name="Gallagher V R."/>
            <person name="Geoghegan L J."/>
        </authorList>
    </citation>
    <scope>NUCLEOTIDE SEQUENCE</scope>
</reference>
<keyword evidence="7" id="KW-0946">Virion</keyword>
<keyword evidence="8" id="KW-1142">T=3 icosahedral capsid protein</keyword>
<dbReference type="SUPFAM" id="SSF88633">
    <property type="entry name" value="Positive stranded ssRNA viruses"/>
    <property type="match status" value="1"/>
</dbReference>
<comment type="subcellular location">
    <subcellularLocation>
        <location evidence="2">Virion</location>
    </subcellularLocation>
</comment>
<sequence length="342" mass="37122">MESLIKMSPMFQSAKQSGDPLALKIEQKGWRTLSSSQRKRARQRFGVASPPLMMVPTRPKASLSRARPTKQGPGLAGKTATISKCELLQDVRKGIGNAPLVQSWVINPASARTFNQAQLMSTGYNKYRITNLRIRYTPSCGFETSGMLALGFNSDSGDALPETKTELYGMKYTAETAARSPVIFQIPTDSIVRYCRDSAADDPKLVDFGRLVLMTYGSDDTDPSILGELFIEYTVVFSDPTFISHITQQARGSSWKGPGYADYTATATQTQFELRAGGRWLLVWNSDVALTSPKLSGATGNVKTSGDSKMGIATLTAPGSGATVTATTLSQPQAIDWFVARM</sequence>
<protein>
    <recommendedName>
        <fullName evidence="5">Capsid protein</fullName>
    </recommendedName>
    <alternativeName>
        <fullName evidence="9">Coat protein</fullName>
    </alternativeName>
    <alternativeName>
        <fullName evidence="10">p41</fullName>
    </alternativeName>
</protein>
<dbReference type="GO" id="GO:0005198">
    <property type="term" value="F:structural molecule activity"/>
    <property type="evidence" value="ECO:0007669"/>
    <property type="project" value="InterPro"/>
</dbReference>
<evidence type="ECO:0000256" key="10">
    <source>
        <dbReference type="ARBA" id="ARBA00031782"/>
    </source>
</evidence>
<dbReference type="InterPro" id="IPR029053">
    <property type="entry name" value="Viral_coat"/>
</dbReference>
<evidence type="ECO:0000256" key="9">
    <source>
        <dbReference type="ARBA" id="ARBA00031336"/>
    </source>
</evidence>
<dbReference type="Gene3D" id="2.60.120.20">
    <property type="match status" value="1"/>
</dbReference>
<evidence type="ECO:0000256" key="6">
    <source>
        <dbReference type="ARBA" id="ARBA00022561"/>
    </source>
</evidence>
<comment type="function">
    <text evidence="1">Capsid protein self-assembles to form an icosahedral capsid with a T=3 symmetry, about 32-35 nm in diameter, and consisting of 180 capsid proteins.</text>
</comment>
<evidence type="ECO:0000256" key="4">
    <source>
        <dbReference type="ARBA" id="ARBA00011553"/>
    </source>
</evidence>
<dbReference type="EMBL" id="OX380412">
    <property type="protein sequence ID" value="CAI5383907.1"/>
    <property type="molecule type" value="Genomic_RNA"/>
</dbReference>
<organism evidence="13">
    <name type="scientific">Ihi tombusvirus</name>
    <dbReference type="NCBI Taxonomy" id="2933171"/>
    <lineage>
        <taxon>Viruses</taxon>
        <taxon>Riboviria</taxon>
        <taxon>Orthornavirae</taxon>
        <taxon>Kitrinoviricota</taxon>
        <taxon>Tolucaviricetes</taxon>
        <taxon>Tolivirales</taxon>
        <taxon>Tombusviridae</taxon>
        <taxon>Procedovirinae</taxon>
        <taxon>Tombusvirus</taxon>
    </lineage>
</organism>
<dbReference type="GO" id="GO:0039617">
    <property type="term" value="C:T=3 icosahedral viral capsid"/>
    <property type="evidence" value="ECO:0007669"/>
    <property type="project" value="UniProtKB-KW"/>
</dbReference>
<feature type="domain" description="Icosahedral viral capsid protein S" evidence="12">
    <location>
        <begin position="54"/>
        <end position="241"/>
    </location>
</feature>
<accession>A0A9C7LLN0</accession>
<evidence type="ECO:0000256" key="7">
    <source>
        <dbReference type="ARBA" id="ARBA00022844"/>
    </source>
</evidence>
<dbReference type="PROSITE" id="PS00555">
    <property type="entry name" value="ICOSAH_VIR_COAT_S"/>
    <property type="match status" value="1"/>
</dbReference>
<dbReference type="Gene3D" id="2.60.40.1780">
    <property type="entry name" value="Carmovirus coat protein"/>
    <property type="match status" value="1"/>
</dbReference>
<dbReference type="Pfam" id="PF00729">
    <property type="entry name" value="Viral_coat"/>
    <property type="match status" value="1"/>
</dbReference>
<name>A0A9C7LLN0_9TOMB</name>
<evidence type="ECO:0000256" key="11">
    <source>
        <dbReference type="SAM" id="MobiDB-lite"/>
    </source>
</evidence>
<evidence type="ECO:0000259" key="12">
    <source>
        <dbReference type="Pfam" id="PF00729"/>
    </source>
</evidence>
<evidence type="ECO:0000256" key="1">
    <source>
        <dbReference type="ARBA" id="ARBA00002495"/>
    </source>
</evidence>
<evidence type="ECO:0000256" key="8">
    <source>
        <dbReference type="ARBA" id="ARBA00023060"/>
    </source>
</evidence>
<dbReference type="InterPro" id="IPR000937">
    <property type="entry name" value="Capsid_prot_S-dom_vir"/>
</dbReference>
<proteinExistence type="inferred from homology"/>
<evidence type="ECO:0000256" key="3">
    <source>
        <dbReference type="ARBA" id="ARBA00007446"/>
    </source>
</evidence>
<keyword evidence="6 13" id="KW-0167">Capsid protein</keyword>